<evidence type="ECO:0000259" key="1">
    <source>
        <dbReference type="Pfam" id="PF04459"/>
    </source>
</evidence>
<dbReference type="AlphaFoldDB" id="A0A6N3FAH2"/>
<name>A0A6N3FAH2_9BACT</name>
<protein>
    <recommendedName>
        <fullName evidence="1">DUF512 domain-containing protein</fullName>
    </recommendedName>
</protein>
<dbReference type="InterPro" id="IPR007549">
    <property type="entry name" value="DUF512"/>
</dbReference>
<proteinExistence type="predicted"/>
<feature type="domain" description="DUF512" evidence="1">
    <location>
        <begin position="3"/>
        <end position="71"/>
    </location>
</feature>
<dbReference type="Pfam" id="PF04459">
    <property type="entry name" value="DUF512"/>
    <property type="match status" value="1"/>
</dbReference>
<organism evidence="2">
    <name type="scientific">Parabacteroides merdae</name>
    <dbReference type="NCBI Taxonomy" id="46503"/>
    <lineage>
        <taxon>Bacteria</taxon>
        <taxon>Pseudomonadati</taxon>
        <taxon>Bacteroidota</taxon>
        <taxon>Bacteroidia</taxon>
        <taxon>Bacteroidales</taxon>
        <taxon>Tannerellaceae</taxon>
        <taxon>Parabacteroides</taxon>
    </lineage>
</organism>
<dbReference type="EMBL" id="CACRUV010000028">
    <property type="protein sequence ID" value="VYU48886.1"/>
    <property type="molecule type" value="Genomic_DNA"/>
</dbReference>
<gene>
    <name evidence="2" type="ORF">PMLFYP103_02327</name>
</gene>
<sequence length="74" mass="8413">MHNVKTNLILNHLYGGSVSVAGLLNHKDIREQFNPDRNDYMFLPNEMYNADGLDLLGEPMSELEKYYGAKIILG</sequence>
<evidence type="ECO:0000313" key="2">
    <source>
        <dbReference type="EMBL" id="VYU48886.1"/>
    </source>
</evidence>
<accession>A0A6N3FAH2</accession>
<reference evidence="2" key="1">
    <citation type="submission" date="2019-11" db="EMBL/GenBank/DDBJ databases">
        <authorList>
            <person name="Feng L."/>
        </authorList>
    </citation>
    <scope>NUCLEOTIDE SEQUENCE</scope>
    <source>
        <strain evidence="2">PmerdaeLFYP103</strain>
    </source>
</reference>